<dbReference type="PANTHER" id="PTHR35578:SF6">
    <property type="entry name" value="PROLINE-RICH TRANSMEMBRANE PROTEIN 4"/>
    <property type="match status" value="1"/>
</dbReference>
<reference evidence="10 11" key="1">
    <citation type="submission" date="2023-09" db="EMBL/GenBank/DDBJ databases">
        <authorList>
            <person name="Wang M."/>
        </authorList>
    </citation>
    <scope>NUCLEOTIDE SEQUENCE [LARGE SCALE GENOMIC DNA]</scope>
    <source>
        <strain evidence="10">GT-2023</strain>
        <tissue evidence="10">Liver</tissue>
    </source>
</reference>
<evidence type="ECO:0000256" key="6">
    <source>
        <dbReference type="ARBA" id="ARBA00023136"/>
    </source>
</evidence>
<feature type="region of interest" description="Disordered" evidence="7">
    <location>
        <begin position="263"/>
        <end position="330"/>
    </location>
</feature>
<evidence type="ECO:0000313" key="11">
    <source>
        <dbReference type="Proteomes" id="UP001558613"/>
    </source>
</evidence>
<evidence type="ECO:0000256" key="3">
    <source>
        <dbReference type="ARBA" id="ARBA00022692"/>
    </source>
</evidence>
<feature type="transmembrane region" description="Helical" evidence="8">
    <location>
        <begin position="502"/>
        <end position="524"/>
    </location>
</feature>
<evidence type="ECO:0000256" key="8">
    <source>
        <dbReference type="SAM" id="Phobius"/>
    </source>
</evidence>
<keyword evidence="4" id="KW-0732">Signal</keyword>
<feature type="transmembrane region" description="Helical" evidence="8">
    <location>
        <begin position="536"/>
        <end position="560"/>
    </location>
</feature>
<keyword evidence="3 8" id="KW-0812">Transmembrane</keyword>
<feature type="compositionally biased region" description="Polar residues" evidence="7">
    <location>
        <begin position="166"/>
        <end position="176"/>
    </location>
</feature>
<keyword evidence="2" id="KW-0597">Phosphoprotein</keyword>
<evidence type="ECO:0000256" key="4">
    <source>
        <dbReference type="ARBA" id="ARBA00022729"/>
    </source>
</evidence>
<feature type="compositionally biased region" description="Basic and acidic residues" evidence="7">
    <location>
        <begin position="307"/>
        <end position="323"/>
    </location>
</feature>
<evidence type="ECO:0000259" key="9">
    <source>
        <dbReference type="Pfam" id="PF25987"/>
    </source>
</evidence>
<feature type="compositionally biased region" description="Polar residues" evidence="7">
    <location>
        <begin position="106"/>
        <end position="122"/>
    </location>
</feature>
<dbReference type="Proteomes" id="UP001558613">
    <property type="component" value="Unassembled WGS sequence"/>
</dbReference>
<proteinExistence type="predicted"/>
<feature type="compositionally biased region" description="Polar residues" evidence="7">
    <location>
        <begin position="365"/>
        <end position="382"/>
    </location>
</feature>
<feature type="domain" description="Proline-rich transmembrane protein 3/4" evidence="9">
    <location>
        <begin position="413"/>
        <end position="698"/>
    </location>
</feature>
<feature type="region of interest" description="Disordered" evidence="7">
    <location>
        <begin position="100"/>
        <end position="122"/>
    </location>
</feature>
<keyword evidence="5 8" id="KW-1133">Transmembrane helix</keyword>
<organism evidence="10 11">
    <name type="scientific">Cirrhinus molitorella</name>
    <name type="common">mud carp</name>
    <dbReference type="NCBI Taxonomy" id="172907"/>
    <lineage>
        <taxon>Eukaryota</taxon>
        <taxon>Metazoa</taxon>
        <taxon>Chordata</taxon>
        <taxon>Craniata</taxon>
        <taxon>Vertebrata</taxon>
        <taxon>Euteleostomi</taxon>
        <taxon>Actinopterygii</taxon>
        <taxon>Neopterygii</taxon>
        <taxon>Teleostei</taxon>
        <taxon>Ostariophysi</taxon>
        <taxon>Cypriniformes</taxon>
        <taxon>Cyprinidae</taxon>
        <taxon>Labeoninae</taxon>
        <taxon>Labeonini</taxon>
        <taxon>Cirrhinus</taxon>
    </lineage>
</organism>
<feature type="region of interest" description="Disordered" evidence="7">
    <location>
        <begin position="164"/>
        <end position="187"/>
    </location>
</feature>
<evidence type="ECO:0000256" key="7">
    <source>
        <dbReference type="SAM" id="MobiDB-lite"/>
    </source>
</evidence>
<dbReference type="Pfam" id="PF25987">
    <property type="entry name" value="PRRT3"/>
    <property type="match status" value="1"/>
</dbReference>
<evidence type="ECO:0000313" key="10">
    <source>
        <dbReference type="EMBL" id="KAL1257064.1"/>
    </source>
</evidence>
<keyword evidence="11" id="KW-1185">Reference proteome</keyword>
<dbReference type="InterPro" id="IPR059081">
    <property type="entry name" value="PRRT3-4"/>
</dbReference>
<name>A0ABR3LZ65_9TELE</name>
<comment type="caution">
    <text evidence="10">The sequence shown here is derived from an EMBL/GenBank/DDBJ whole genome shotgun (WGS) entry which is preliminary data.</text>
</comment>
<evidence type="ECO:0000256" key="1">
    <source>
        <dbReference type="ARBA" id="ARBA00004141"/>
    </source>
</evidence>
<feature type="transmembrane region" description="Helical" evidence="8">
    <location>
        <begin position="633"/>
        <end position="651"/>
    </location>
</feature>
<feature type="transmembrane region" description="Helical" evidence="8">
    <location>
        <begin position="430"/>
        <end position="451"/>
    </location>
</feature>
<evidence type="ECO:0000256" key="2">
    <source>
        <dbReference type="ARBA" id="ARBA00022553"/>
    </source>
</evidence>
<dbReference type="InterPro" id="IPR052836">
    <property type="entry name" value="PRRT_domain-containing"/>
</dbReference>
<evidence type="ECO:0000256" key="5">
    <source>
        <dbReference type="ARBA" id="ARBA00022989"/>
    </source>
</evidence>
<feature type="compositionally biased region" description="Low complexity" evidence="7">
    <location>
        <begin position="898"/>
        <end position="909"/>
    </location>
</feature>
<feature type="transmembrane region" description="Helical" evidence="8">
    <location>
        <begin position="463"/>
        <end position="482"/>
    </location>
</feature>
<gene>
    <name evidence="10" type="ORF">QQF64_012609</name>
</gene>
<comment type="subcellular location">
    <subcellularLocation>
        <location evidence="1">Membrane</location>
        <topology evidence="1">Multi-pass membrane protein</topology>
    </subcellularLocation>
</comment>
<keyword evidence="6 8" id="KW-0472">Membrane</keyword>
<accession>A0ABR3LZ65</accession>
<feature type="region of interest" description="Disordered" evidence="7">
    <location>
        <begin position="845"/>
        <end position="921"/>
    </location>
</feature>
<sequence>MDTIRNVWEVSIAGSDPPSPLLSSTEADDWSITAVNDLPLLLNDRERERTKTHTRAQPQTESNLFRSRTGGRRITPILDSSSMRPGKQSRINERANFWASTDPEPATSSTRTSGITKTDMTTPTDVFHSEETTRDLEVDLSGEQKHYVTMEVHGLSRLPASRTPWIKTSTEPPSDIQNDEEGPQMETSDLPKFNKERNMKQSFKSSSLATLQSFPSQAWSTESKTLIAWNTETYTPQTPAESRFSTYQALWKSFGASQTPYARGTLDGTTLPRGVTENLQPSEETKDLTDAPTDSLTEPTLKMTSPDPEKEEHEGVNQVKKEQNGQSTTTVIKVTDSYLEAASPGDDWRKSSTLPDCSLVGTGICQSPDSSRNQASTNNTLSTPPPVYETTPPGVITPPFEALTPPLLVPLLTDWNAAMATWGLAWELQVYGLGCVFSLVAVLSVLSLMCLPLRWPSGCAHFSLLHLLQLLTGSSRALWLLYDPYGQKERLPIVWARLLHEAAYPCITASFGLLLLLLTARSCTQILSQNTLQRSTCLLAALVLLHIAIVMASMAILQLFPTLQVVPLLPPAAFVLMSSLLSFTYLLLYCCARADVKHIYRLNESSPERPSCHASRCPFTEARMWERAARTGVFSALFLLACGGLRLYAMLHAGGLTGGVMVGLMPWPWWGFQLSCRVCETGVCLTLALVITHPLLCCGVPLSKPGGCSWLFKKPPTEGTTLSKPTILSSRCGWSLRPAEKLGLCEGIARRESESVPLYTLVELPHSESDGLDLHYPGSPQHESCTQLSQTTKKSKVSHASSFASFDADSTADLRPPSPIDLRRSIDEALNSEALFQHSLFGSSRLSLSTRGPPDGQPCRGNSTEPSLYRTASCGDVDPATVPSRPRQWSTISGRPAQVSVHSTQQSQSNLHRGSQSGQQLHRRYTTLGSTSSRGSTDVETTHVDELAVQAEFINVCRQIDALSISSDTIDL</sequence>
<dbReference type="PANTHER" id="PTHR35578">
    <property type="entry name" value="PROLINE-RICH TRANSMEMBRANE PROTEIN 4-RELATED"/>
    <property type="match status" value="1"/>
</dbReference>
<feature type="compositionally biased region" description="Polar residues" evidence="7">
    <location>
        <begin position="910"/>
        <end position="920"/>
    </location>
</feature>
<feature type="region of interest" description="Disordered" evidence="7">
    <location>
        <begin position="365"/>
        <end position="388"/>
    </location>
</feature>
<dbReference type="EMBL" id="JAYMGO010000018">
    <property type="protein sequence ID" value="KAL1257064.1"/>
    <property type="molecule type" value="Genomic_DNA"/>
</dbReference>
<feature type="transmembrane region" description="Helical" evidence="8">
    <location>
        <begin position="572"/>
        <end position="592"/>
    </location>
</feature>
<protein>
    <recommendedName>
        <fullName evidence="9">Proline-rich transmembrane protein 3/4 domain-containing protein</fullName>
    </recommendedName>
</protein>